<dbReference type="AlphaFoldDB" id="A0A2I1GU66"/>
<proteinExistence type="predicted"/>
<evidence type="ECO:0000313" key="2">
    <source>
        <dbReference type="Proteomes" id="UP000234323"/>
    </source>
</evidence>
<keyword evidence="2" id="KW-1185">Reference proteome</keyword>
<organism evidence="1 2">
    <name type="scientific">Rhizophagus irregularis</name>
    <dbReference type="NCBI Taxonomy" id="588596"/>
    <lineage>
        <taxon>Eukaryota</taxon>
        <taxon>Fungi</taxon>
        <taxon>Fungi incertae sedis</taxon>
        <taxon>Mucoromycota</taxon>
        <taxon>Glomeromycotina</taxon>
        <taxon>Glomeromycetes</taxon>
        <taxon>Glomerales</taxon>
        <taxon>Glomeraceae</taxon>
        <taxon>Rhizophagus</taxon>
    </lineage>
</organism>
<dbReference type="EMBL" id="LLXI01000837">
    <property type="protein sequence ID" value="PKY50190.1"/>
    <property type="molecule type" value="Genomic_DNA"/>
</dbReference>
<reference evidence="1 2" key="1">
    <citation type="submission" date="2015-10" db="EMBL/GenBank/DDBJ databases">
        <title>Genome analyses suggest a sexual origin of heterokaryosis in a supposedly ancient asexual fungus.</title>
        <authorList>
            <person name="Ropars J."/>
            <person name="Sedzielewska K."/>
            <person name="Noel J."/>
            <person name="Charron P."/>
            <person name="Farinelli L."/>
            <person name="Marton T."/>
            <person name="Kruger M."/>
            <person name="Pelin A."/>
            <person name="Brachmann A."/>
            <person name="Corradi N."/>
        </authorList>
    </citation>
    <scope>NUCLEOTIDE SEQUENCE [LARGE SCALE GENOMIC DNA]</scope>
    <source>
        <strain evidence="1 2">A4</strain>
    </source>
</reference>
<sequence>MSLNAGITQTFGELTENANYSKNECFILIGGKSDNPNNFDEKAWVKSLDDFKNWACIEYKNPVSIFQLLL</sequence>
<comment type="caution">
    <text evidence="1">The sequence shown here is derived from an EMBL/GenBank/DDBJ whole genome shotgun (WGS) entry which is preliminary data.</text>
</comment>
<dbReference type="Proteomes" id="UP000234323">
    <property type="component" value="Unassembled WGS sequence"/>
</dbReference>
<evidence type="ECO:0000313" key="1">
    <source>
        <dbReference type="EMBL" id="PKY50190.1"/>
    </source>
</evidence>
<accession>A0A2I1GU66</accession>
<gene>
    <name evidence="1" type="ORF">RhiirA4_406234</name>
</gene>
<name>A0A2I1GU66_9GLOM</name>
<protein>
    <submittedName>
        <fullName evidence="1">Uncharacterized protein</fullName>
    </submittedName>
</protein>